<gene>
    <name evidence="1" type="ORF">BDQ12DRAFT_672281</name>
</gene>
<keyword evidence="2" id="KW-1185">Reference proteome</keyword>
<accession>A0A5C3MFN3</accession>
<reference evidence="1 2" key="1">
    <citation type="journal article" date="2019" name="Nat. Ecol. Evol.">
        <title>Megaphylogeny resolves global patterns of mushroom evolution.</title>
        <authorList>
            <person name="Varga T."/>
            <person name="Krizsan K."/>
            <person name="Foldi C."/>
            <person name="Dima B."/>
            <person name="Sanchez-Garcia M."/>
            <person name="Sanchez-Ramirez S."/>
            <person name="Szollosi G.J."/>
            <person name="Szarkandi J.G."/>
            <person name="Papp V."/>
            <person name="Albert L."/>
            <person name="Andreopoulos W."/>
            <person name="Angelini C."/>
            <person name="Antonin V."/>
            <person name="Barry K.W."/>
            <person name="Bougher N.L."/>
            <person name="Buchanan P."/>
            <person name="Buyck B."/>
            <person name="Bense V."/>
            <person name="Catcheside P."/>
            <person name="Chovatia M."/>
            <person name="Cooper J."/>
            <person name="Damon W."/>
            <person name="Desjardin D."/>
            <person name="Finy P."/>
            <person name="Geml J."/>
            <person name="Haridas S."/>
            <person name="Hughes K."/>
            <person name="Justo A."/>
            <person name="Karasinski D."/>
            <person name="Kautmanova I."/>
            <person name="Kiss B."/>
            <person name="Kocsube S."/>
            <person name="Kotiranta H."/>
            <person name="LaButti K.M."/>
            <person name="Lechner B.E."/>
            <person name="Liimatainen K."/>
            <person name="Lipzen A."/>
            <person name="Lukacs Z."/>
            <person name="Mihaltcheva S."/>
            <person name="Morgado L.N."/>
            <person name="Niskanen T."/>
            <person name="Noordeloos M.E."/>
            <person name="Ohm R.A."/>
            <person name="Ortiz-Santana B."/>
            <person name="Ovrebo C."/>
            <person name="Racz N."/>
            <person name="Riley R."/>
            <person name="Savchenko A."/>
            <person name="Shiryaev A."/>
            <person name="Soop K."/>
            <person name="Spirin V."/>
            <person name="Szebenyi C."/>
            <person name="Tomsovsky M."/>
            <person name="Tulloss R.E."/>
            <person name="Uehling J."/>
            <person name="Grigoriev I.V."/>
            <person name="Vagvolgyi C."/>
            <person name="Papp T."/>
            <person name="Martin F.M."/>
            <person name="Miettinen O."/>
            <person name="Hibbett D.S."/>
            <person name="Nagy L.G."/>
        </authorList>
    </citation>
    <scope>NUCLEOTIDE SEQUENCE [LARGE SCALE GENOMIC DNA]</scope>
    <source>
        <strain evidence="1 2">CBS 166.37</strain>
    </source>
</reference>
<name>A0A5C3MFN3_9AGAR</name>
<evidence type="ECO:0000313" key="2">
    <source>
        <dbReference type="Proteomes" id="UP000308652"/>
    </source>
</evidence>
<organism evidence="1 2">
    <name type="scientific">Crucibulum laeve</name>
    <dbReference type="NCBI Taxonomy" id="68775"/>
    <lineage>
        <taxon>Eukaryota</taxon>
        <taxon>Fungi</taxon>
        <taxon>Dikarya</taxon>
        <taxon>Basidiomycota</taxon>
        <taxon>Agaricomycotina</taxon>
        <taxon>Agaricomycetes</taxon>
        <taxon>Agaricomycetidae</taxon>
        <taxon>Agaricales</taxon>
        <taxon>Agaricineae</taxon>
        <taxon>Nidulariaceae</taxon>
        <taxon>Crucibulum</taxon>
    </lineage>
</organism>
<evidence type="ECO:0000313" key="1">
    <source>
        <dbReference type="EMBL" id="TFK44040.1"/>
    </source>
</evidence>
<protein>
    <submittedName>
        <fullName evidence="1">Uncharacterized protein</fullName>
    </submittedName>
</protein>
<sequence length="56" mass="6696">MRNDGCGMSRIFDMVEIGKNETIWRRWRERVADRHPDRHGFAESTLTSRQLRADAY</sequence>
<dbReference type="AlphaFoldDB" id="A0A5C3MFN3"/>
<dbReference type="EMBL" id="ML213590">
    <property type="protein sequence ID" value="TFK44040.1"/>
    <property type="molecule type" value="Genomic_DNA"/>
</dbReference>
<dbReference type="Proteomes" id="UP000308652">
    <property type="component" value="Unassembled WGS sequence"/>
</dbReference>
<proteinExistence type="predicted"/>